<dbReference type="Gene3D" id="3.40.50.1240">
    <property type="entry name" value="Phosphoglycerate mutase-like"/>
    <property type="match status" value="2"/>
</dbReference>
<keyword evidence="1" id="KW-0378">Hydrolase</keyword>
<dbReference type="GO" id="GO:0045820">
    <property type="term" value="P:negative regulation of glycolytic process"/>
    <property type="evidence" value="ECO:0007669"/>
    <property type="project" value="TreeGrafter"/>
</dbReference>
<dbReference type="KEGG" id="bmur:ABE28_004070"/>
<dbReference type="OrthoDB" id="9782128at2"/>
<dbReference type="Pfam" id="PF00300">
    <property type="entry name" value="His_Phos_1"/>
    <property type="match status" value="2"/>
</dbReference>
<dbReference type="PANTHER" id="PTHR46517">
    <property type="entry name" value="FRUCTOSE-2,6-BISPHOSPHATASE TIGAR"/>
    <property type="match status" value="1"/>
</dbReference>
<dbReference type="GO" id="GO:0005829">
    <property type="term" value="C:cytosol"/>
    <property type="evidence" value="ECO:0007669"/>
    <property type="project" value="TreeGrafter"/>
</dbReference>
<dbReference type="AlphaFoldDB" id="A0A1B3XJX3"/>
<proteinExistence type="predicted"/>
<protein>
    <submittedName>
        <fullName evidence="3">Phosphoglycerate mutase</fullName>
    </submittedName>
</protein>
<accession>A0A1B3XJX3</accession>
<gene>
    <name evidence="3" type="ORF">ABE28_004070</name>
</gene>
<dbReference type="SUPFAM" id="SSF53254">
    <property type="entry name" value="Phosphoglycerate mutase-like"/>
    <property type="match status" value="1"/>
</dbReference>
<dbReference type="InterPro" id="IPR051695">
    <property type="entry name" value="Phosphoglycerate_Mutase"/>
</dbReference>
<dbReference type="STRING" id="264697.ABE28_004070"/>
<evidence type="ECO:0000313" key="3">
    <source>
        <dbReference type="EMBL" id="AOH53518.1"/>
    </source>
</evidence>
<dbReference type="InterPro" id="IPR013078">
    <property type="entry name" value="His_Pase_superF_clade-1"/>
</dbReference>
<dbReference type="SMART" id="SM00855">
    <property type="entry name" value="PGAM"/>
    <property type="match status" value="1"/>
</dbReference>
<dbReference type="EMBL" id="CP017080">
    <property type="protein sequence ID" value="AOH53518.1"/>
    <property type="molecule type" value="Genomic_DNA"/>
</dbReference>
<organism evidence="3 4">
    <name type="scientific">Peribacillus muralis</name>
    <dbReference type="NCBI Taxonomy" id="264697"/>
    <lineage>
        <taxon>Bacteria</taxon>
        <taxon>Bacillati</taxon>
        <taxon>Bacillota</taxon>
        <taxon>Bacilli</taxon>
        <taxon>Bacillales</taxon>
        <taxon>Bacillaceae</taxon>
        <taxon>Peribacillus</taxon>
    </lineage>
</organism>
<keyword evidence="4" id="KW-1185">Reference proteome</keyword>
<evidence type="ECO:0000256" key="1">
    <source>
        <dbReference type="ARBA" id="ARBA00022801"/>
    </source>
</evidence>
<dbReference type="InterPro" id="IPR029033">
    <property type="entry name" value="His_PPase_superfam"/>
</dbReference>
<evidence type="ECO:0000256" key="2">
    <source>
        <dbReference type="PIRSR" id="PIRSR613078-2"/>
    </source>
</evidence>
<dbReference type="Proteomes" id="UP000077926">
    <property type="component" value="Chromosome"/>
</dbReference>
<name>A0A1B3XJX3_9BACI</name>
<reference evidence="3 4" key="1">
    <citation type="submission" date="2016-08" db="EMBL/GenBank/DDBJ databases">
        <title>Complete genome sequence of Bacillus muralis G25-68, a strain with toxicity to nematodes.</title>
        <authorList>
            <person name="Zheng Z."/>
        </authorList>
    </citation>
    <scope>NUCLEOTIDE SEQUENCE [LARGE SCALE GENOMIC DNA]</scope>
    <source>
        <strain evidence="3 4">G25-68</strain>
    </source>
</reference>
<dbReference type="CDD" id="cd07067">
    <property type="entry name" value="HP_PGM_like"/>
    <property type="match status" value="1"/>
</dbReference>
<feature type="binding site" evidence="2">
    <location>
        <position position="59"/>
    </location>
    <ligand>
        <name>substrate</name>
    </ligand>
</feature>
<sequence length="172" mass="19824">MQLLLIRHGESEDDFLEDNYQGTTDLPLTSNGMEQVKKMCRRVSAEFPPEFIWSSTLLRASGTAEMLSDTIQCPMSILDDLKERQEDESEVDFMLRAEHVLSYIKANSANYKRIAIISHGGLITKLMESFLQIPHEVNDVWFVSNNTGIHLLEYTEHRYKLIKFINSTSHLD</sequence>
<evidence type="ECO:0000313" key="4">
    <source>
        <dbReference type="Proteomes" id="UP000077926"/>
    </source>
</evidence>
<dbReference type="PANTHER" id="PTHR46517:SF1">
    <property type="entry name" value="FRUCTOSE-2,6-BISPHOSPHATASE TIGAR"/>
    <property type="match status" value="1"/>
</dbReference>
<dbReference type="GO" id="GO:0004331">
    <property type="term" value="F:fructose-2,6-bisphosphate 2-phosphatase activity"/>
    <property type="evidence" value="ECO:0007669"/>
    <property type="project" value="TreeGrafter"/>
</dbReference>
<dbReference type="GO" id="GO:0043456">
    <property type="term" value="P:regulation of pentose-phosphate shunt"/>
    <property type="evidence" value="ECO:0007669"/>
    <property type="project" value="TreeGrafter"/>
</dbReference>